<dbReference type="AlphaFoldDB" id="A0AAW3FCA4"/>
<gene>
    <name evidence="1" type="ORF">HMPREF2132_11165</name>
</gene>
<protein>
    <submittedName>
        <fullName evidence="1">Uncharacterized protein</fullName>
    </submittedName>
</protein>
<organism evidence="1 2">
    <name type="scientific">Prevotella histicola JCM 15637 = DNF00424</name>
    <dbReference type="NCBI Taxonomy" id="1236504"/>
    <lineage>
        <taxon>Bacteria</taxon>
        <taxon>Pseudomonadati</taxon>
        <taxon>Bacteroidota</taxon>
        <taxon>Bacteroidia</taxon>
        <taxon>Bacteroidales</taxon>
        <taxon>Prevotellaceae</taxon>
        <taxon>Prevotella</taxon>
    </lineage>
</organism>
<name>A0AAW3FCA4_9BACT</name>
<dbReference type="EMBL" id="JRNJ01000104">
    <property type="protein sequence ID" value="KGF24850.1"/>
    <property type="molecule type" value="Genomic_DNA"/>
</dbReference>
<accession>A0AAW3FCA4</accession>
<comment type="caution">
    <text evidence="1">The sequence shown here is derived from an EMBL/GenBank/DDBJ whole genome shotgun (WGS) entry which is preliminary data.</text>
</comment>
<dbReference type="RefSeq" id="WP_036871022.1">
    <property type="nucleotide sequence ID" value="NZ_JRNJ01000104.1"/>
</dbReference>
<proteinExistence type="predicted"/>
<sequence length="175" mass="19961">MSEIIFTQTFQRKAAGYGLKDARYLCYAAMRAAGIGINDAWNLTFQNAGLTWDKNRLKAEQQKLESLDGVQKFIEEIKKENEGKGDASEISTDELAKATSKEAILSDLLKARKLVKPNSKEWLDMTAKIADYARIKQDEIKEEDTTIHYYLPVNYPKTCKDCLIWQNGKAMNQKK</sequence>
<evidence type="ECO:0000313" key="1">
    <source>
        <dbReference type="EMBL" id="KGF24850.1"/>
    </source>
</evidence>
<dbReference type="Proteomes" id="UP000029533">
    <property type="component" value="Unassembled WGS sequence"/>
</dbReference>
<evidence type="ECO:0000313" key="2">
    <source>
        <dbReference type="Proteomes" id="UP000029533"/>
    </source>
</evidence>
<reference evidence="1 2" key="1">
    <citation type="submission" date="2014-07" db="EMBL/GenBank/DDBJ databases">
        <authorList>
            <person name="McCorrison J."/>
            <person name="Sanka R."/>
            <person name="Torralba M."/>
            <person name="Gillis M."/>
            <person name="Haft D.H."/>
            <person name="Methe B."/>
            <person name="Sutton G."/>
            <person name="Nelson K.E."/>
        </authorList>
    </citation>
    <scope>NUCLEOTIDE SEQUENCE [LARGE SCALE GENOMIC DNA]</scope>
    <source>
        <strain evidence="1 2">DNF00424</strain>
    </source>
</reference>